<comment type="similarity">
    <text evidence="1">Belongs to the peptidase S1C family.</text>
</comment>
<evidence type="ECO:0000256" key="1">
    <source>
        <dbReference type="ARBA" id="ARBA00010541"/>
    </source>
</evidence>
<feature type="transmembrane region" description="Helical" evidence="4">
    <location>
        <begin position="12"/>
        <end position="32"/>
    </location>
</feature>
<evidence type="ECO:0000256" key="3">
    <source>
        <dbReference type="ARBA" id="ARBA00022801"/>
    </source>
</evidence>
<dbReference type="SMART" id="SM00228">
    <property type="entry name" value="PDZ"/>
    <property type="match status" value="1"/>
</dbReference>
<dbReference type="InterPro" id="IPR001478">
    <property type="entry name" value="PDZ"/>
</dbReference>
<keyword evidence="2" id="KW-0645">Protease</keyword>
<dbReference type="SUPFAM" id="SSF50156">
    <property type="entry name" value="PDZ domain-like"/>
    <property type="match status" value="1"/>
</dbReference>
<keyword evidence="4" id="KW-1133">Transmembrane helix</keyword>
<name>A0A8J6I3G5_9FIRM</name>
<dbReference type="AlphaFoldDB" id="A0A8J6I3G5"/>
<dbReference type="GO" id="GO:0006508">
    <property type="term" value="P:proteolysis"/>
    <property type="evidence" value="ECO:0007669"/>
    <property type="project" value="UniProtKB-KW"/>
</dbReference>
<evidence type="ECO:0000256" key="4">
    <source>
        <dbReference type="SAM" id="Phobius"/>
    </source>
</evidence>
<sequence>MGKLAQRYQKLLTLLFVIIATSITTSAVLLTFNDRKDKPTPTPAANPSTEPLQIQQAAFSFGSNDTSWENAIINVHKKVAPAVVYIDTERTVRTSPIIPEFFRDFFGPGFFDFYGQREYKQQGTGSGFLIRPDGYIVTNYHVIQNAEKITVNLKGGKKYDAKVVGSDRKYDLAILKIDAKNLPYLEMGDSDRLQIGQWVVAVGNPYGLHETVTIGIISALNRSISNSKEEGYLIQTDAAINPGNSGGPLVNLKGEVIGINEAILSNAQNIGFAIPIKILKDNLDDLINQGKITHEKSTVPWLGIYMQDVNEDMTEYFKLPFKTGVYVGRVVEGSPADKAGLLPQDIITQVNQKPVKSGDELADMIQKMKVGETISLLVWRNNQFKKIDVTLEAKPEDQR</sequence>
<protein>
    <submittedName>
        <fullName evidence="6">Trypsin-like peptidase domain-containing protein</fullName>
    </submittedName>
</protein>
<dbReference type="GO" id="GO:0004252">
    <property type="term" value="F:serine-type endopeptidase activity"/>
    <property type="evidence" value="ECO:0007669"/>
    <property type="project" value="InterPro"/>
</dbReference>
<reference evidence="6" key="1">
    <citation type="submission" date="2020-06" db="EMBL/GenBank/DDBJ databases">
        <title>Novel chitinolytic bacterium.</title>
        <authorList>
            <person name="Ungkulpasvich U."/>
            <person name="Kosugi A."/>
            <person name="Uke A."/>
        </authorList>
    </citation>
    <scope>NUCLEOTIDE SEQUENCE</scope>
    <source>
        <strain evidence="6">UUS1-1</strain>
    </source>
</reference>
<dbReference type="PRINTS" id="PR00834">
    <property type="entry name" value="PROTEASES2C"/>
</dbReference>
<dbReference type="Gene3D" id="2.40.10.10">
    <property type="entry name" value="Trypsin-like serine proteases"/>
    <property type="match status" value="2"/>
</dbReference>
<keyword evidence="4" id="KW-0472">Membrane</keyword>
<dbReference type="Pfam" id="PF13365">
    <property type="entry name" value="Trypsin_2"/>
    <property type="match status" value="1"/>
</dbReference>
<comment type="caution">
    <text evidence="6">The sequence shown here is derived from an EMBL/GenBank/DDBJ whole genome shotgun (WGS) entry which is preliminary data.</text>
</comment>
<accession>A0A8J6I3G5</accession>
<keyword evidence="4" id="KW-0812">Transmembrane</keyword>
<evidence type="ECO:0000259" key="5">
    <source>
        <dbReference type="PROSITE" id="PS50106"/>
    </source>
</evidence>
<dbReference type="SUPFAM" id="SSF50494">
    <property type="entry name" value="Trypsin-like serine proteases"/>
    <property type="match status" value="1"/>
</dbReference>
<organism evidence="6 7">
    <name type="scientific">Capillibacterium thermochitinicola</name>
    <dbReference type="NCBI Taxonomy" id="2699427"/>
    <lineage>
        <taxon>Bacteria</taxon>
        <taxon>Bacillati</taxon>
        <taxon>Bacillota</taxon>
        <taxon>Capillibacterium</taxon>
    </lineage>
</organism>
<dbReference type="InterPro" id="IPR009003">
    <property type="entry name" value="Peptidase_S1_PA"/>
</dbReference>
<dbReference type="InterPro" id="IPR051201">
    <property type="entry name" value="Chloro_Bact_Ser_Proteases"/>
</dbReference>
<keyword evidence="7" id="KW-1185">Reference proteome</keyword>
<dbReference type="PANTHER" id="PTHR43343">
    <property type="entry name" value="PEPTIDASE S12"/>
    <property type="match status" value="1"/>
</dbReference>
<dbReference type="Pfam" id="PF13180">
    <property type="entry name" value="PDZ_2"/>
    <property type="match status" value="1"/>
</dbReference>
<feature type="domain" description="PDZ" evidence="5">
    <location>
        <begin position="291"/>
        <end position="382"/>
    </location>
</feature>
<evidence type="ECO:0000313" key="7">
    <source>
        <dbReference type="Proteomes" id="UP000657177"/>
    </source>
</evidence>
<evidence type="ECO:0000256" key="2">
    <source>
        <dbReference type="ARBA" id="ARBA00022670"/>
    </source>
</evidence>
<dbReference type="PROSITE" id="PS50106">
    <property type="entry name" value="PDZ"/>
    <property type="match status" value="1"/>
</dbReference>
<gene>
    <name evidence="6" type="ORF">G5B42_08370</name>
</gene>
<keyword evidence="3" id="KW-0378">Hydrolase</keyword>
<dbReference type="InterPro" id="IPR043504">
    <property type="entry name" value="Peptidase_S1_PA_chymotrypsin"/>
</dbReference>
<dbReference type="Proteomes" id="UP000657177">
    <property type="component" value="Unassembled WGS sequence"/>
</dbReference>
<dbReference type="Gene3D" id="2.30.42.10">
    <property type="match status" value="1"/>
</dbReference>
<dbReference type="InterPro" id="IPR001940">
    <property type="entry name" value="Peptidase_S1C"/>
</dbReference>
<proteinExistence type="inferred from homology"/>
<dbReference type="PANTHER" id="PTHR43343:SF3">
    <property type="entry name" value="PROTEASE DO-LIKE 8, CHLOROPLASTIC"/>
    <property type="match status" value="1"/>
</dbReference>
<dbReference type="RefSeq" id="WP_181340022.1">
    <property type="nucleotide sequence ID" value="NZ_JAAKDE010000016.1"/>
</dbReference>
<dbReference type="EMBL" id="JAAKDE010000016">
    <property type="protein sequence ID" value="MBA2133552.1"/>
    <property type="molecule type" value="Genomic_DNA"/>
</dbReference>
<dbReference type="InterPro" id="IPR036034">
    <property type="entry name" value="PDZ_sf"/>
</dbReference>
<evidence type="ECO:0000313" key="6">
    <source>
        <dbReference type="EMBL" id="MBA2133552.1"/>
    </source>
</evidence>